<dbReference type="InterPro" id="IPR045860">
    <property type="entry name" value="Snake_toxin-like_sf"/>
</dbReference>
<sequence length="211" mass="22554">MTSATILLCMLSAVLSTVCGDECVVCLNRNGDTCEEEDIQECGAAGCVTISESCNVENNLVKSIAKGCADETSVSQVIGTNDLDQISDFVHLCHCTGNLCNKDTVFTYTDQTSLGEPNGKYCESCFRGNSSEECSSRDRVACHGNQFQCVSYVGKAERGDLSIGHYSFKGCISDVGCIVKFSALPGTQQLVEKIFSCSAADPEPFDCFGCE</sequence>
<evidence type="ECO:0000256" key="2">
    <source>
        <dbReference type="ARBA" id="ARBA00022525"/>
    </source>
</evidence>
<dbReference type="AlphaFoldDB" id="A0AAD1T3T4"/>
<keyword evidence="2" id="KW-0964">Secreted</keyword>
<reference evidence="4" key="1">
    <citation type="submission" date="2022-03" db="EMBL/GenBank/DDBJ databases">
        <authorList>
            <person name="Alioto T."/>
            <person name="Alioto T."/>
            <person name="Gomez Garrido J."/>
        </authorList>
    </citation>
    <scope>NUCLEOTIDE SEQUENCE</scope>
</reference>
<organism evidence="4 5">
    <name type="scientific">Pelobates cultripes</name>
    <name type="common">Western spadefoot toad</name>
    <dbReference type="NCBI Taxonomy" id="61616"/>
    <lineage>
        <taxon>Eukaryota</taxon>
        <taxon>Metazoa</taxon>
        <taxon>Chordata</taxon>
        <taxon>Craniata</taxon>
        <taxon>Vertebrata</taxon>
        <taxon>Euteleostomi</taxon>
        <taxon>Amphibia</taxon>
        <taxon>Batrachia</taxon>
        <taxon>Anura</taxon>
        <taxon>Pelobatoidea</taxon>
        <taxon>Pelobatidae</taxon>
        <taxon>Pelobates</taxon>
    </lineage>
</organism>
<comment type="subcellular location">
    <subcellularLocation>
        <location evidence="1">Secreted</location>
    </subcellularLocation>
</comment>
<dbReference type="Gene3D" id="2.10.60.10">
    <property type="entry name" value="CD59"/>
    <property type="match status" value="1"/>
</dbReference>
<dbReference type="EMBL" id="OW240921">
    <property type="protein sequence ID" value="CAH2318733.1"/>
    <property type="molecule type" value="Genomic_DNA"/>
</dbReference>
<protein>
    <recommendedName>
        <fullName evidence="6">Sodefrin-like factor</fullName>
    </recommendedName>
</protein>
<dbReference type="PANTHER" id="PTHR20914:SF25">
    <property type="entry name" value="PHOSPHOLIPASE A2 INHIBITOR AND LY6_PLAUR DOMAIN-CONTAINING PROTEIN"/>
    <property type="match status" value="1"/>
</dbReference>
<name>A0AAD1T3T4_PELCU</name>
<evidence type="ECO:0000256" key="1">
    <source>
        <dbReference type="ARBA" id="ARBA00004613"/>
    </source>
</evidence>
<gene>
    <name evidence="4" type="ORF">PECUL_23A000189</name>
</gene>
<dbReference type="PANTHER" id="PTHR20914">
    <property type="entry name" value="LY6/PLAUR DOMAIN-CONTAINING PROTEIN 8"/>
    <property type="match status" value="1"/>
</dbReference>
<dbReference type="InterPro" id="IPR050918">
    <property type="entry name" value="CNF-like_PLA2_Inhibitor"/>
</dbReference>
<feature type="chain" id="PRO_5041979735" description="Sodefrin-like factor" evidence="3">
    <location>
        <begin position="21"/>
        <end position="211"/>
    </location>
</feature>
<evidence type="ECO:0000256" key="3">
    <source>
        <dbReference type="SAM" id="SignalP"/>
    </source>
</evidence>
<accession>A0AAD1T3T4</accession>
<dbReference type="GO" id="GO:0005576">
    <property type="term" value="C:extracellular region"/>
    <property type="evidence" value="ECO:0007669"/>
    <property type="project" value="UniProtKB-SubCell"/>
</dbReference>
<proteinExistence type="predicted"/>
<feature type="signal peptide" evidence="3">
    <location>
        <begin position="1"/>
        <end position="20"/>
    </location>
</feature>
<evidence type="ECO:0000313" key="4">
    <source>
        <dbReference type="EMBL" id="CAH2318733.1"/>
    </source>
</evidence>
<evidence type="ECO:0000313" key="5">
    <source>
        <dbReference type="Proteomes" id="UP001295444"/>
    </source>
</evidence>
<evidence type="ECO:0008006" key="6">
    <source>
        <dbReference type="Google" id="ProtNLM"/>
    </source>
</evidence>
<dbReference type="Proteomes" id="UP001295444">
    <property type="component" value="Chromosome 10"/>
</dbReference>
<keyword evidence="3" id="KW-0732">Signal</keyword>
<keyword evidence="5" id="KW-1185">Reference proteome</keyword>